<keyword evidence="3" id="KW-1185">Reference proteome</keyword>
<gene>
    <name evidence="2" type="ORF">EXIGLDRAFT_424134</name>
</gene>
<feature type="region of interest" description="Disordered" evidence="1">
    <location>
        <begin position="128"/>
        <end position="183"/>
    </location>
</feature>
<name>A0A165KK59_EXIGL</name>
<sequence>MRARAIAVRAVCSACEEQLEGGRILVSTYIRTLNFLSSSSSRKGVTRPRPNMPLVYTGIVTDTAVHGKRGCGGRAKLGVTNSSLPAAVPDPWVVRAVASSRETPVPRDRHCHRAQCSGSLTLTRALSGVGEGAGRPTPCRSSSRKLTADQMRVASAQPWGRKRGRDAATANLPSKMNATTPDVQTSRSKIMWFVLSKSADDKRRRGRRLRYVTSMQGELGGRCRWYRSRNSQCCRDTTPVRKDCRVKRVSWPHIGSL</sequence>
<feature type="compositionally biased region" description="Polar residues" evidence="1">
    <location>
        <begin position="171"/>
        <end position="183"/>
    </location>
</feature>
<organism evidence="2 3">
    <name type="scientific">Exidia glandulosa HHB12029</name>
    <dbReference type="NCBI Taxonomy" id="1314781"/>
    <lineage>
        <taxon>Eukaryota</taxon>
        <taxon>Fungi</taxon>
        <taxon>Dikarya</taxon>
        <taxon>Basidiomycota</taxon>
        <taxon>Agaricomycotina</taxon>
        <taxon>Agaricomycetes</taxon>
        <taxon>Auriculariales</taxon>
        <taxon>Exidiaceae</taxon>
        <taxon>Exidia</taxon>
    </lineage>
</organism>
<evidence type="ECO:0000256" key="1">
    <source>
        <dbReference type="SAM" id="MobiDB-lite"/>
    </source>
</evidence>
<evidence type="ECO:0000313" key="3">
    <source>
        <dbReference type="Proteomes" id="UP000077266"/>
    </source>
</evidence>
<accession>A0A165KK59</accession>
<protein>
    <submittedName>
        <fullName evidence="2">Uncharacterized protein</fullName>
    </submittedName>
</protein>
<proteinExistence type="predicted"/>
<reference evidence="2 3" key="1">
    <citation type="journal article" date="2016" name="Mol. Biol. Evol.">
        <title>Comparative Genomics of Early-Diverging Mushroom-Forming Fungi Provides Insights into the Origins of Lignocellulose Decay Capabilities.</title>
        <authorList>
            <person name="Nagy L.G."/>
            <person name="Riley R."/>
            <person name="Tritt A."/>
            <person name="Adam C."/>
            <person name="Daum C."/>
            <person name="Floudas D."/>
            <person name="Sun H."/>
            <person name="Yadav J.S."/>
            <person name="Pangilinan J."/>
            <person name="Larsson K.H."/>
            <person name="Matsuura K."/>
            <person name="Barry K."/>
            <person name="Labutti K."/>
            <person name="Kuo R."/>
            <person name="Ohm R.A."/>
            <person name="Bhattacharya S.S."/>
            <person name="Shirouzu T."/>
            <person name="Yoshinaga Y."/>
            <person name="Martin F.M."/>
            <person name="Grigoriev I.V."/>
            <person name="Hibbett D.S."/>
        </authorList>
    </citation>
    <scope>NUCLEOTIDE SEQUENCE [LARGE SCALE GENOMIC DNA]</scope>
    <source>
        <strain evidence="2 3">HHB12029</strain>
    </source>
</reference>
<dbReference type="Proteomes" id="UP000077266">
    <property type="component" value="Unassembled WGS sequence"/>
</dbReference>
<dbReference type="AlphaFoldDB" id="A0A165KK59"/>
<dbReference type="EMBL" id="KV425942">
    <property type="protein sequence ID" value="KZV96467.1"/>
    <property type="molecule type" value="Genomic_DNA"/>
</dbReference>
<evidence type="ECO:0000313" key="2">
    <source>
        <dbReference type="EMBL" id="KZV96467.1"/>
    </source>
</evidence>
<dbReference type="InParanoid" id="A0A165KK59"/>